<sequence length="82" mass="9065">GVLSKSDKNLKSASEHIEKNVPAYKSNDADENVIDVDNFIVEGNLAEKTHTFSISKRLRSNSSKVVVSDSEPTQTTKETRKT</sequence>
<protein>
    <submittedName>
        <fullName evidence="2">Uncharacterized protein</fullName>
    </submittedName>
</protein>
<evidence type="ECO:0000313" key="3">
    <source>
        <dbReference type="Proteomes" id="UP000265520"/>
    </source>
</evidence>
<feature type="compositionally biased region" description="Basic and acidic residues" evidence="1">
    <location>
        <begin position="1"/>
        <end position="19"/>
    </location>
</feature>
<reference evidence="2 3" key="1">
    <citation type="journal article" date="2018" name="Front. Plant Sci.">
        <title>Red Clover (Trifolium pratense) and Zigzag Clover (T. medium) - A Picture of Genomic Similarities and Differences.</title>
        <authorList>
            <person name="Dluhosova J."/>
            <person name="Istvanek J."/>
            <person name="Nedelnik J."/>
            <person name="Repkova J."/>
        </authorList>
    </citation>
    <scope>NUCLEOTIDE SEQUENCE [LARGE SCALE GENOMIC DNA]</scope>
    <source>
        <strain evidence="3">cv. 10/8</strain>
        <tissue evidence="2">Leaf</tissue>
    </source>
</reference>
<feature type="region of interest" description="Disordered" evidence="1">
    <location>
        <begin position="1"/>
        <end position="23"/>
    </location>
</feature>
<keyword evidence="3" id="KW-1185">Reference proteome</keyword>
<dbReference type="EMBL" id="LXQA010495240">
    <property type="protein sequence ID" value="MCI55372.1"/>
    <property type="molecule type" value="Genomic_DNA"/>
</dbReference>
<evidence type="ECO:0000313" key="2">
    <source>
        <dbReference type="EMBL" id="MCI55372.1"/>
    </source>
</evidence>
<feature type="non-terminal residue" evidence="2">
    <location>
        <position position="82"/>
    </location>
</feature>
<accession>A0A392T3N1</accession>
<dbReference type="Proteomes" id="UP000265520">
    <property type="component" value="Unassembled WGS sequence"/>
</dbReference>
<organism evidence="2 3">
    <name type="scientific">Trifolium medium</name>
    <dbReference type="NCBI Taxonomy" id="97028"/>
    <lineage>
        <taxon>Eukaryota</taxon>
        <taxon>Viridiplantae</taxon>
        <taxon>Streptophyta</taxon>
        <taxon>Embryophyta</taxon>
        <taxon>Tracheophyta</taxon>
        <taxon>Spermatophyta</taxon>
        <taxon>Magnoliopsida</taxon>
        <taxon>eudicotyledons</taxon>
        <taxon>Gunneridae</taxon>
        <taxon>Pentapetalae</taxon>
        <taxon>rosids</taxon>
        <taxon>fabids</taxon>
        <taxon>Fabales</taxon>
        <taxon>Fabaceae</taxon>
        <taxon>Papilionoideae</taxon>
        <taxon>50 kb inversion clade</taxon>
        <taxon>NPAAA clade</taxon>
        <taxon>Hologalegina</taxon>
        <taxon>IRL clade</taxon>
        <taxon>Trifolieae</taxon>
        <taxon>Trifolium</taxon>
    </lineage>
</organism>
<feature type="compositionally biased region" description="Polar residues" evidence="1">
    <location>
        <begin position="60"/>
        <end position="76"/>
    </location>
</feature>
<evidence type="ECO:0000256" key="1">
    <source>
        <dbReference type="SAM" id="MobiDB-lite"/>
    </source>
</evidence>
<comment type="caution">
    <text evidence="2">The sequence shown here is derived from an EMBL/GenBank/DDBJ whole genome shotgun (WGS) entry which is preliminary data.</text>
</comment>
<proteinExistence type="predicted"/>
<name>A0A392T3N1_9FABA</name>
<dbReference type="AlphaFoldDB" id="A0A392T3N1"/>
<feature type="non-terminal residue" evidence="2">
    <location>
        <position position="1"/>
    </location>
</feature>
<feature type="region of interest" description="Disordered" evidence="1">
    <location>
        <begin position="60"/>
        <end position="82"/>
    </location>
</feature>